<dbReference type="InterPro" id="IPR056072">
    <property type="entry name" value="SNTX_MACPF/CDC-like_dom"/>
</dbReference>
<accession>A0A370TJP4</accession>
<sequence length="1263" mass="142046">MSDSITHRPALGHVAAIGTLYDARNDTFLPRSLFTGQLPADAIVRGDISKKTVNVNYVDSYKVRFQEMGLSTELSASILAGLVPVGGSGHYLSEERDSNYILLAALHHKITTVQESLNLMSSGMRSCLGITSLSTKEATHVVTEIEWGAQSFITARHRLLGNVERSIVEQRFQAQVKTFEESITAPVHSVHGNDHGGMGADLPLEITAYGDILADNGIRMHDFQEANNFLGLIPQNIKHENGGKGTPVTYKLVPVGMLPMFLPIQVQVDSTVTPPSADCLQRFVLLFDQIRAGQQRMNDYHSFVRRHKLYIPDDHVRSVEERISAMKSAETHLKSSYARVLQNARSGVDDPGKVWDLLKDPSVEKFSPQSITDITESHREKVELIQMMVANGASYIGYNDLDVDRELAKVRGIDAYVFAFSQTAMKDKNSWDGNKKLLFDLLTDRSSRKFVAIVDYDARKKTLETSRISHFRDRKEVVGDLLDHRKFLAEKSFARYAQGTLDTEVTQKPLKRRFVKIACPSSRCQQNGEQDWVCFQCHAPLEYGFSDPYIYCDCGRSQYSNYQFKCSSQQHGPGFEQYDQQVLNALLNSLTARDNLNILILGETGVGKSTFINAFVNYLTFETLDEAMKSEGLNWVIPCSFSTQIMDRTNPDSKIEQKKIVVGSRADEKDGSKGASATQETTVYPVTIGTTTIRLIDTPGIGDTRGLEFDKKNMADILATLSNYEELHGILILLKSNNARLTTMFSFCVKELLTHLHRDSARNMAFGFTNTRISNYTPGDTFGSLETLLNQHPDVGLSLSIHTTYCFDSESFRYLAAYKMNVPMDNFEDFRRSWGHSRQEANRLLDHFQSQTPHLVQSTISLNSSREVITQLTVPMTEISQLINRNIAIAEDKIQELKDHRLKGDDLRKRLHVSKVQYNPQPLSKPRTVCCDTSCTEYRADGNQEDKSITVYKSHCHAVCYLTDVAADVRSHPGLIHCAAFSGSNYCTHCSHHWQEHMHILYELHEQPGTVTDLEIEKQLKDHADDITLRQTAITNTDQLVNEYKNEHAQIQEAAAQFGLFLKKWSITGGYNDATLEYLDILIKEEEGKVGAGGSKKKLNALLLDRAKHVEIVKILEHNMKYDPNARLLNEQEVDALVRKLYNLKHFGKNLRKVKQAITAAHEATYRERPYRVKNSRGRPRSHFKPTDISHGIPNAIVGRIQQSLPSRPQTWLNSTTPKTTYQEVIYGATPGTPVGGSGNSSQLSQQKKVASAKSAVRGWFKS</sequence>
<evidence type="ECO:0000259" key="4">
    <source>
        <dbReference type="Pfam" id="PF26633"/>
    </source>
</evidence>
<evidence type="ECO:0000313" key="5">
    <source>
        <dbReference type="EMBL" id="RDL35743.1"/>
    </source>
</evidence>
<feature type="region of interest" description="Disordered" evidence="1">
    <location>
        <begin position="1231"/>
        <end position="1263"/>
    </location>
</feature>
<dbReference type="InterPro" id="IPR025662">
    <property type="entry name" value="Sigma_54_int_dom_ATP-bd_1"/>
</dbReference>
<feature type="domain" description="DUF7656" evidence="3">
    <location>
        <begin position="388"/>
        <end position="486"/>
    </location>
</feature>
<evidence type="ECO:0000259" key="2">
    <source>
        <dbReference type="Pfam" id="PF24674"/>
    </source>
</evidence>
<feature type="domain" description="SNTX MACPF/CDC-like" evidence="2">
    <location>
        <begin position="7"/>
        <end position="258"/>
    </location>
</feature>
<dbReference type="STRING" id="2656787.A0A370TJP4"/>
<dbReference type="GO" id="GO:0016787">
    <property type="term" value="F:hydrolase activity"/>
    <property type="evidence" value="ECO:0007669"/>
    <property type="project" value="UniProtKB-KW"/>
</dbReference>
<dbReference type="InterPro" id="IPR058519">
    <property type="entry name" value="DUF8206"/>
</dbReference>
<dbReference type="GeneID" id="43599204"/>
<dbReference type="PANTHER" id="PTHR32046">
    <property type="entry name" value="G DOMAIN-CONTAINING PROTEIN"/>
    <property type="match status" value="1"/>
</dbReference>
<dbReference type="InterPro" id="IPR027417">
    <property type="entry name" value="P-loop_NTPase"/>
</dbReference>
<organism evidence="5 6">
    <name type="scientific">Venustampulla echinocandica</name>
    <dbReference type="NCBI Taxonomy" id="2656787"/>
    <lineage>
        <taxon>Eukaryota</taxon>
        <taxon>Fungi</taxon>
        <taxon>Dikarya</taxon>
        <taxon>Ascomycota</taxon>
        <taxon>Pezizomycotina</taxon>
        <taxon>Leotiomycetes</taxon>
        <taxon>Helotiales</taxon>
        <taxon>Pleuroascaceae</taxon>
        <taxon>Venustampulla</taxon>
    </lineage>
</organism>
<dbReference type="Pfam" id="PF24674">
    <property type="entry name" value="MACPF_SNTX"/>
    <property type="match status" value="1"/>
</dbReference>
<dbReference type="Gene3D" id="3.40.50.300">
    <property type="entry name" value="P-loop containing nucleotide triphosphate hydrolases"/>
    <property type="match status" value="1"/>
</dbReference>
<proteinExistence type="predicted"/>
<evidence type="ECO:0000259" key="3">
    <source>
        <dbReference type="Pfam" id="PF24676"/>
    </source>
</evidence>
<reference evidence="5 6" key="1">
    <citation type="journal article" date="2018" name="IMA Fungus">
        <title>IMA Genome-F 9: Draft genome sequence of Annulohypoxylon stygium, Aspergillus mulundensis, Berkeleyomyces basicola (syn. Thielaviopsis basicola), Ceratocystis smalleyi, two Cercospora beticola strains, Coleophoma cylindrospora, Fusarium fracticaudum, Phialophora cf. hyalina, and Morchella septimelata.</title>
        <authorList>
            <person name="Wingfield B.D."/>
            <person name="Bills G.F."/>
            <person name="Dong Y."/>
            <person name="Huang W."/>
            <person name="Nel W.J."/>
            <person name="Swalarsk-Parry B.S."/>
            <person name="Vaghefi N."/>
            <person name="Wilken P.M."/>
            <person name="An Z."/>
            <person name="de Beer Z.W."/>
            <person name="De Vos L."/>
            <person name="Chen L."/>
            <person name="Duong T.A."/>
            <person name="Gao Y."/>
            <person name="Hammerbacher A."/>
            <person name="Kikkert J.R."/>
            <person name="Li Y."/>
            <person name="Li H."/>
            <person name="Li K."/>
            <person name="Li Q."/>
            <person name="Liu X."/>
            <person name="Ma X."/>
            <person name="Naidoo K."/>
            <person name="Pethybridge S.J."/>
            <person name="Sun J."/>
            <person name="Steenkamp E.T."/>
            <person name="van der Nest M.A."/>
            <person name="van Wyk S."/>
            <person name="Wingfield M.J."/>
            <person name="Xiong C."/>
            <person name="Yue Q."/>
            <person name="Zhang X."/>
        </authorList>
    </citation>
    <scope>NUCLEOTIDE SEQUENCE [LARGE SCALE GENOMIC DNA]</scope>
    <source>
        <strain evidence="5 6">BP 5553</strain>
    </source>
</reference>
<evidence type="ECO:0000256" key="1">
    <source>
        <dbReference type="SAM" id="MobiDB-lite"/>
    </source>
</evidence>
<dbReference type="SUPFAM" id="SSF52540">
    <property type="entry name" value="P-loop containing nucleoside triphosphate hydrolases"/>
    <property type="match status" value="1"/>
</dbReference>
<dbReference type="Pfam" id="PF26633">
    <property type="entry name" value="DUF8206"/>
    <property type="match status" value="1"/>
</dbReference>
<keyword evidence="6" id="KW-1185">Reference proteome</keyword>
<protein>
    <submittedName>
        <fullName evidence="5">p-loop containing nucleoside triphosphate hydrolase</fullName>
    </submittedName>
</protein>
<dbReference type="PANTHER" id="PTHR32046:SF11">
    <property type="entry name" value="IMMUNE-ASSOCIATED NUCLEOTIDE-BINDING PROTEIN 10-LIKE"/>
    <property type="match status" value="1"/>
</dbReference>
<dbReference type="OrthoDB" id="8954335at2759"/>
<comment type="caution">
    <text evidence="5">The sequence shown here is derived from an EMBL/GenBank/DDBJ whole genome shotgun (WGS) entry which is preliminary data.</text>
</comment>
<dbReference type="EMBL" id="NPIC01000005">
    <property type="protein sequence ID" value="RDL35743.1"/>
    <property type="molecule type" value="Genomic_DNA"/>
</dbReference>
<dbReference type="Pfam" id="PF24676">
    <property type="entry name" value="DUF7656"/>
    <property type="match status" value="1"/>
</dbReference>
<gene>
    <name evidence="5" type="ORF">BP5553_06355</name>
</gene>
<dbReference type="AlphaFoldDB" id="A0A370TJP4"/>
<name>A0A370TJP4_9HELO</name>
<feature type="domain" description="DUF8206" evidence="4">
    <location>
        <begin position="923"/>
        <end position="1003"/>
    </location>
</feature>
<dbReference type="RefSeq" id="XP_031868399.1">
    <property type="nucleotide sequence ID" value="XM_032014978.1"/>
</dbReference>
<dbReference type="PROSITE" id="PS00675">
    <property type="entry name" value="SIGMA54_INTERACT_1"/>
    <property type="match status" value="1"/>
</dbReference>
<keyword evidence="5" id="KW-0378">Hydrolase</keyword>
<dbReference type="Proteomes" id="UP000254866">
    <property type="component" value="Unassembled WGS sequence"/>
</dbReference>
<evidence type="ECO:0000313" key="6">
    <source>
        <dbReference type="Proteomes" id="UP000254866"/>
    </source>
</evidence>
<dbReference type="InterPro" id="IPR056073">
    <property type="entry name" value="DUF7656"/>
</dbReference>